<comment type="cofactor">
    <cofactor evidence="1 6">
        <name>Mg(2+)</name>
        <dbReference type="ChEBI" id="CHEBI:18420"/>
    </cofactor>
</comment>
<dbReference type="Proteomes" id="UP000698800">
    <property type="component" value="Unassembled WGS sequence"/>
</dbReference>
<evidence type="ECO:0000313" key="7">
    <source>
        <dbReference type="EMBL" id="KAH0545412.1"/>
    </source>
</evidence>
<evidence type="ECO:0000256" key="4">
    <source>
        <dbReference type="ARBA" id="ARBA00022801"/>
    </source>
</evidence>
<dbReference type="OrthoDB" id="411145at2759"/>
<comment type="similarity">
    <text evidence="2">Belongs to the inositol monophosphatase superfamily.</text>
</comment>
<organism evidence="7 8">
    <name type="scientific">Glutinoglossum americanum</name>
    <dbReference type="NCBI Taxonomy" id="1670608"/>
    <lineage>
        <taxon>Eukaryota</taxon>
        <taxon>Fungi</taxon>
        <taxon>Dikarya</taxon>
        <taxon>Ascomycota</taxon>
        <taxon>Pezizomycotina</taxon>
        <taxon>Geoglossomycetes</taxon>
        <taxon>Geoglossales</taxon>
        <taxon>Geoglossaceae</taxon>
        <taxon>Glutinoglossum</taxon>
    </lineage>
</organism>
<dbReference type="GO" id="GO:0046872">
    <property type="term" value="F:metal ion binding"/>
    <property type="evidence" value="ECO:0007669"/>
    <property type="project" value="UniProtKB-KW"/>
</dbReference>
<dbReference type="GO" id="GO:0000103">
    <property type="term" value="P:sulfate assimilation"/>
    <property type="evidence" value="ECO:0007669"/>
    <property type="project" value="TreeGrafter"/>
</dbReference>
<reference evidence="7" key="1">
    <citation type="submission" date="2021-03" db="EMBL/GenBank/DDBJ databases">
        <title>Comparative genomics and phylogenomic investigation of the class Geoglossomycetes provide insights into ecological specialization and systematics.</title>
        <authorList>
            <person name="Melie T."/>
            <person name="Pirro S."/>
            <person name="Miller A.N."/>
            <person name="Quandt A."/>
        </authorList>
    </citation>
    <scope>NUCLEOTIDE SEQUENCE</scope>
    <source>
        <strain evidence="7">GBOQ0MN5Z8</strain>
    </source>
</reference>
<proteinExistence type="inferred from homology"/>
<dbReference type="InterPro" id="IPR000760">
    <property type="entry name" value="Inositol_monophosphatase-like"/>
</dbReference>
<evidence type="ECO:0008006" key="9">
    <source>
        <dbReference type="Google" id="ProtNLM"/>
    </source>
</evidence>
<keyword evidence="8" id="KW-1185">Reference proteome</keyword>
<dbReference type="PROSITE" id="PS00629">
    <property type="entry name" value="IMP_1"/>
    <property type="match status" value="1"/>
</dbReference>
<dbReference type="SUPFAM" id="SSF56655">
    <property type="entry name" value="Carbohydrate phosphatase"/>
    <property type="match status" value="1"/>
</dbReference>
<dbReference type="AlphaFoldDB" id="A0A9P8L6U2"/>
<dbReference type="CDD" id="cd01517">
    <property type="entry name" value="PAP_phosphatase"/>
    <property type="match status" value="1"/>
</dbReference>
<dbReference type="PANTHER" id="PTHR43200">
    <property type="entry name" value="PHOSPHATASE"/>
    <property type="match status" value="1"/>
</dbReference>
<name>A0A9P8L6U2_9PEZI</name>
<dbReference type="Gene3D" id="3.40.190.80">
    <property type="match status" value="1"/>
</dbReference>
<keyword evidence="3 6" id="KW-0479">Metal-binding</keyword>
<dbReference type="EMBL" id="JAGHQL010000006">
    <property type="protein sequence ID" value="KAH0545412.1"/>
    <property type="molecule type" value="Genomic_DNA"/>
</dbReference>
<evidence type="ECO:0000256" key="1">
    <source>
        <dbReference type="ARBA" id="ARBA00001946"/>
    </source>
</evidence>
<feature type="binding site" evidence="6">
    <location>
        <position position="295"/>
    </location>
    <ligand>
        <name>Mg(2+)</name>
        <dbReference type="ChEBI" id="CHEBI:18420"/>
        <label>1</label>
        <note>catalytic</note>
    </ligand>
</feature>
<evidence type="ECO:0000256" key="6">
    <source>
        <dbReference type="PIRSR" id="PIRSR600760-2"/>
    </source>
</evidence>
<dbReference type="Pfam" id="PF00459">
    <property type="entry name" value="Inositol_P"/>
    <property type="match status" value="1"/>
</dbReference>
<feature type="binding site" evidence="6">
    <location>
        <position position="138"/>
    </location>
    <ligand>
        <name>Mg(2+)</name>
        <dbReference type="ChEBI" id="CHEBI:18420"/>
        <label>1</label>
        <note>catalytic</note>
    </ligand>
</feature>
<dbReference type="InterPro" id="IPR020583">
    <property type="entry name" value="Inositol_monoP_metal-BS"/>
</dbReference>
<evidence type="ECO:0000256" key="5">
    <source>
        <dbReference type="ARBA" id="ARBA00022842"/>
    </source>
</evidence>
<keyword evidence="4" id="KW-0378">Hydrolase</keyword>
<dbReference type="PANTHER" id="PTHR43200:SF2">
    <property type="entry name" value="3'(2'),5'-BISPHOSPHATE NUCLEOTIDASE"/>
    <property type="match status" value="1"/>
</dbReference>
<evidence type="ECO:0000313" key="8">
    <source>
        <dbReference type="Proteomes" id="UP000698800"/>
    </source>
</evidence>
<dbReference type="Gene3D" id="3.30.540.10">
    <property type="entry name" value="Fructose-1,6-Bisphosphatase, subunit A, domain 1"/>
    <property type="match status" value="1"/>
</dbReference>
<comment type="caution">
    <text evidence="7">The sequence shown here is derived from an EMBL/GenBank/DDBJ whole genome shotgun (WGS) entry which is preliminary data.</text>
</comment>
<feature type="binding site" evidence="6">
    <location>
        <position position="70"/>
    </location>
    <ligand>
        <name>Mg(2+)</name>
        <dbReference type="ChEBI" id="CHEBI:18420"/>
        <label>1</label>
        <note>catalytic</note>
    </ligand>
</feature>
<dbReference type="GO" id="GO:0008441">
    <property type="term" value="F:3'(2'),5'-bisphosphate nucleotidase activity"/>
    <property type="evidence" value="ECO:0007669"/>
    <property type="project" value="TreeGrafter"/>
</dbReference>
<dbReference type="InterPro" id="IPR051090">
    <property type="entry name" value="Inositol_monoP_superfamily"/>
</dbReference>
<accession>A0A9P8L6U2</accession>
<keyword evidence="5 6" id="KW-0460">Magnesium</keyword>
<gene>
    <name evidence="7" type="ORF">FGG08_000553</name>
</gene>
<feature type="binding site" evidence="6">
    <location>
        <position position="135"/>
    </location>
    <ligand>
        <name>Mg(2+)</name>
        <dbReference type="ChEBI" id="CHEBI:18420"/>
        <label>1</label>
        <note>catalytic</note>
    </ligand>
</feature>
<evidence type="ECO:0000256" key="3">
    <source>
        <dbReference type="ARBA" id="ARBA00022723"/>
    </source>
</evidence>
<evidence type="ECO:0000256" key="2">
    <source>
        <dbReference type="ARBA" id="ARBA00009759"/>
    </source>
</evidence>
<sequence length="353" mass="37728">MDRPYATEHQIAILAVHRASLLTQIVLKTLDQGHLSKPDKSPVTIADFGSQALLISAIHHSFPDDTFVGEENASVLRGDARLRERVWELVCSVHLDGDAESAGLLPALESQDEMLDAIDLGVSTRSREGRVWVLDPVDGTADFMRGGQYAVSLALLEDGVQRVGVVGCPNLDAEAAGFFDGPCGGPRPGVVVSAVAGQGAAVRPMSPSGALLPPRRLPSLPDPPPLPASLRFVDSFSSPTTSLSLHAAIVQALGAPWPPRDLDSLQLRCVALALGRCDAMIRIPHSRERRDWIWDYAGGVLIAEEVGVKFTDAWGKRIDFGTGRKLEENFGWVVAHEGAHGAVLEVVLGLKGT</sequence>
<protein>
    <recommendedName>
        <fullName evidence="9">3'(2'),5'-bisphosphate nucleotidase</fullName>
    </recommendedName>
</protein>